<gene>
    <name evidence="1" type="ORF">CFP56_022715</name>
</gene>
<evidence type="ECO:0000313" key="1">
    <source>
        <dbReference type="EMBL" id="KAK7836348.1"/>
    </source>
</evidence>
<dbReference type="EMBL" id="PKMF04000355">
    <property type="protein sequence ID" value="KAK7836348.1"/>
    <property type="molecule type" value="Genomic_DNA"/>
</dbReference>
<proteinExistence type="predicted"/>
<name>A0AAW0KCJ0_QUESU</name>
<reference evidence="1 2" key="1">
    <citation type="journal article" date="2018" name="Sci. Data">
        <title>The draft genome sequence of cork oak.</title>
        <authorList>
            <person name="Ramos A.M."/>
            <person name="Usie A."/>
            <person name="Barbosa P."/>
            <person name="Barros P.M."/>
            <person name="Capote T."/>
            <person name="Chaves I."/>
            <person name="Simoes F."/>
            <person name="Abreu I."/>
            <person name="Carrasquinho I."/>
            <person name="Faro C."/>
            <person name="Guimaraes J.B."/>
            <person name="Mendonca D."/>
            <person name="Nobrega F."/>
            <person name="Rodrigues L."/>
            <person name="Saibo N.J.M."/>
            <person name="Varela M.C."/>
            <person name="Egas C."/>
            <person name="Matos J."/>
            <person name="Miguel C.M."/>
            <person name="Oliveira M.M."/>
            <person name="Ricardo C.P."/>
            <person name="Goncalves S."/>
        </authorList>
    </citation>
    <scope>NUCLEOTIDE SEQUENCE [LARGE SCALE GENOMIC DNA]</scope>
    <source>
        <strain evidence="2">cv. HL8</strain>
    </source>
</reference>
<dbReference type="InterPro" id="IPR009072">
    <property type="entry name" value="Histone-fold"/>
</dbReference>
<dbReference type="InterPro" id="IPR032675">
    <property type="entry name" value="LRR_dom_sf"/>
</dbReference>
<organism evidence="1 2">
    <name type="scientific">Quercus suber</name>
    <name type="common">Cork oak</name>
    <dbReference type="NCBI Taxonomy" id="58331"/>
    <lineage>
        <taxon>Eukaryota</taxon>
        <taxon>Viridiplantae</taxon>
        <taxon>Streptophyta</taxon>
        <taxon>Embryophyta</taxon>
        <taxon>Tracheophyta</taxon>
        <taxon>Spermatophyta</taxon>
        <taxon>Magnoliopsida</taxon>
        <taxon>eudicotyledons</taxon>
        <taxon>Gunneridae</taxon>
        <taxon>Pentapetalae</taxon>
        <taxon>rosids</taxon>
        <taxon>fabids</taxon>
        <taxon>Fagales</taxon>
        <taxon>Fagaceae</taxon>
        <taxon>Quercus</taxon>
    </lineage>
</organism>
<dbReference type="Gene3D" id="3.80.10.10">
    <property type="entry name" value="Ribonuclease Inhibitor"/>
    <property type="match status" value="1"/>
</dbReference>
<sequence length="369" mass="42090">MESLVSLSSPVSLQEFYIFDHRAALRFLKAGKYAERVGADAPIYLSTMLKYLAVEVMSVLFARWKGAKITTEHPMHVLRAYRVSLASLRPNQVSCLTMHATHIAKWAMHATIANALHFHWEMSYNDEYMVWFRPHTLRHIIEETSYWDTLLRIMAKCEPGSEIYTDYINALQSVEEIGRLTLDDAHAAGNTSEPAVKLLSRFSGFIHQEGVEPNLFLSLKALESLNHLERLNLEQTHVRDAALKPLSSFQELRDLSLRSTSLTDVSLHYLSSLPKLTNLNFHDAVLSNSGLNLFNPSATLKKMDLCGCSLLTKDAILSFCKKYTQTERQYNFPVANESKLFHLFENHLYSVLYPINSTYPTCSRLLDIL</sequence>
<dbReference type="SUPFAM" id="SSF47113">
    <property type="entry name" value="Histone-fold"/>
    <property type="match status" value="1"/>
</dbReference>
<dbReference type="AlphaFoldDB" id="A0AAW0KCJ0"/>
<dbReference type="Gene3D" id="1.10.20.10">
    <property type="entry name" value="Histone, subunit A"/>
    <property type="match status" value="1"/>
</dbReference>
<dbReference type="Proteomes" id="UP000237347">
    <property type="component" value="Unassembled WGS sequence"/>
</dbReference>
<dbReference type="SUPFAM" id="SSF52047">
    <property type="entry name" value="RNI-like"/>
    <property type="match status" value="1"/>
</dbReference>
<comment type="caution">
    <text evidence="1">The sequence shown here is derived from an EMBL/GenBank/DDBJ whole genome shotgun (WGS) entry which is preliminary data.</text>
</comment>
<accession>A0AAW0KCJ0</accession>
<protein>
    <submittedName>
        <fullName evidence="1">Histone h2axb</fullName>
    </submittedName>
</protein>
<keyword evidence="2" id="KW-1185">Reference proteome</keyword>
<evidence type="ECO:0000313" key="2">
    <source>
        <dbReference type="Proteomes" id="UP000237347"/>
    </source>
</evidence>
<dbReference type="GO" id="GO:0046982">
    <property type="term" value="F:protein heterodimerization activity"/>
    <property type="evidence" value="ECO:0007669"/>
    <property type="project" value="InterPro"/>
</dbReference>